<dbReference type="RefSeq" id="WP_093713848.1">
    <property type="nucleotide sequence ID" value="NZ_FONG01000007.1"/>
</dbReference>
<proteinExistence type="predicted"/>
<feature type="domain" description="DUF2470" evidence="1">
    <location>
        <begin position="152"/>
        <end position="228"/>
    </location>
</feature>
<dbReference type="InterPro" id="IPR037119">
    <property type="entry name" value="Haem_oxidase_HugZ-like_sf"/>
</dbReference>
<sequence length="239" mass="25818">MSILKSAVRCEPEPAERVRSVLAAANSLSVTTAGACEEIMTGASVTVDGALGLRVPADCHIVGETLCAPGRQTPVVLEWTDVAPVPVRGRVRARVRITARLHAPDSGQRDGTLALRADVRQIAVATDERGAVLVEPAALLAARPDPLATAEARLLLHLVADHRGHVEALSHLLETRHLLGVTRITPLALDRYGIVLRLDYFRRSRDVRLPFARPLSGSDELGHRLHELLAHAGRHRKPA</sequence>
<organism evidence="2 3">
    <name type="scientific">Actinacidiphila alni</name>
    <dbReference type="NCBI Taxonomy" id="380248"/>
    <lineage>
        <taxon>Bacteria</taxon>
        <taxon>Bacillati</taxon>
        <taxon>Actinomycetota</taxon>
        <taxon>Actinomycetes</taxon>
        <taxon>Kitasatosporales</taxon>
        <taxon>Streptomycetaceae</taxon>
        <taxon>Actinacidiphila</taxon>
    </lineage>
</organism>
<accession>A0A1I2F675</accession>
<name>A0A1I2F675_9ACTN</name>
<dbReference type="SUPFAM" id="SSF50475">
    <property type="entry name" value="FMN-binding split barrel"/>
    <property type="match status" value="1"/>
</dbReference>
<reference evidence="2 3" key="1">
    <citation type="submission" date="2016-10" db="EMBL/GenBank/DDBJ databases">
        <authorList>
            <person name="de Groot N.N."/>
        </authorList>
    </citation>
    <scope>NUCLEOTIDE SEQUENCE [LARGE SCALE GENOMIC DNA]</scope>
    <source>
        <strain evidence="2 3">CGMCC 4.3510</strain>
    </source>
</reference>
<dbReference type="OrthoDB" id="3381348at2"/>
<evidence type="ECO:0000259" key="1">
    <source>
        <dbReference type="Pfam" id="PF10615"/>
    </source>
</evidence>
<dbReference type="Pfam" id="PF10615">
    <property type="entry name" value="DUF2470"/>
    <property type="match status" value="1"/>
</dbReference>
<dbReference type="EMBL" id="FONG01000007">
    <property type="protein sequence ID" value="SFF00954.1"/>
    <property type="molecule type" value="Genomic_DNA"/>
</dbReference>
<protein>
    <recommendedName>
        <fullName evidence="1">DUF2470 domain-containing protein</fullName>
    </recommendedName>
</protein>
<gene>
    <name evidence="2" type="ORF">SAMN05216251_107196</name>
</gene>
<evidence type="ECO:0000313" key="2">
    <source>
        <dbReference type="EMBL" id="SFF00954.1"/>
    </source>
</evidence>
<keyword evidence="3" id="KW-1185">Reference proteome</keyword>
<evidence type="ECO:0000313" key="3">
    <source>
        <dbReference type="Proteomes" id="UP000199323"/>
    </source>
</evidence>
<dbReference type="AlphaFoldDB" id="A0A1I2F675"/>
<dbReference type="Gene3D" id="3.20.180.10">
    <property type="entry name" value="PNP-oxidase-like"/>
    <property type="match status" value="1"/>
</dbReference>
<dbReference type="STRING" id="380248.SAMN05216251_107196"/>
<dbReference type="Proteomes" id="UP000199323">
    <property type="component" value="Unassembled WGS sequence"/>
</dbReference>
<dbReference type="InterPro" id="IPR019595">
    <property type="entry name" value="DUF2470"/>
</dbReference>